<feature type="compositionally biased region" description="Basic and acidic residues" evidence="1">
    <location>
        <begin position="61"/>
        <end position="73"/>
    </location>
</feature>
<feature type="compositionally biased region" description="Basic residues" evidence="1">
    <location>
        <begin position="74"/>
        <end position="84"/>
    </location>
</feature>
<feature type="compositionally biased region" description="Acidic residues" evidence="1">
    <location>
        <begin position="92"/>
        <end position="105"/>
    </location>
</feature>
<gene>
    <name evidence="2" type="ORF">PC9H_008828</name>
</gene>
<dbReference type="VEuPathDB" id="FungiDB:PC9H_008828"/>
<dbReference type="AlphaFoldDB" id="A0A8H6ZSD9"/>
<reference evidence="2" key="1">
    <citation type="submission" date="2019-07" db="EMBL/GenBank/DDBJ databases">
        <authorList>
            <person name="Palmer J.M."/>
        </authorList>
    </citation>
    <scope>NUCLEOTIDE SEQUENCE</scope>
    <source>
        <strain evidence="2">PC9</strain>
    </source>
</reference>
<feature type="region of interest" description="Disordered" evidence="1">
    <location>
        <begin position="31"/>
        <end position="176"/>
    </location>
</feature>
<feature type="compositionally biased region" description="Basic and acidic residues" evidence="1">
    <location>
        <begin position="39"/>
        <end position="51"/>
    </location>
</feature>
<feature type="compositionally biased region" description="Basic and acidic residues" evidence="1">
    <location>
        <begin position="159"/>
        <end position="168"/>
    </location>
</feature>
<keyword evidence="3" id="KW-1185">Reference proteome</keyword>
<evidence type="ECO:0000313" key="3">
    <source>
        <dbReference type="Proteomes" id="UP000623687"/>
    </source>
</evidence>
<dbReference type="RefSeq" id="XP_036629763.1">
    <property type="nucleotide sequence ID" value="XM_036778335.1"/>
</dbReference>
<comment type="caution">
    <text evidence="2">The sequence shown here is derived from an EMBL/GenBank/DDBJ whole genome shotgun (WGS) entry which is preliminary data.</text>
</comment>
<evidence type="ECO:0000313" key="2">
    <source>
        <dbReference type="EMBL" id="KAF7426459.1"/>
    </source>
</evidence>
<accession>A0A8H6ZSD9</accession>
<organism evidence="2 3">
    <name type="scientific">Pleurotus ostreatus</name>
    <name type="common">Oyster mushroom</name>
    <name type="synonym">White-rot fungus</name>
    <dbReference type="NCBI Taxonomy" id="5322"/>
    <lineage>
        <taxon>Eukaryota</taxon>
        <taxon>Fungi</taxon>
        <taxon>Dikarya</taxon>
        <taxon>Basidiomycota</taxon>
        <taxon>Agaricomycotina</taxon>
        <taxon>Agaricomycetes</taxon>
        <taxon>Agaricomycetidae</taxon>
        <taxon>Agaricales</taxon>
        <taxon>Pleurotineae</taxon>
        <taxon>Pleurotaceae</taxon>
        <taxon>Pleurotus</taxon>
    </lineage>
</organism>
<dbReference type="Proteomes" id="UP000623687">
    <property type="component" value="Unassembled WGS sequence"/>
</dbReference>
<name>A0A8H6ZSD9_PLEOS</name>
<sequence>MKNISKPSRKLSTKLYYERNRKNLLESARARVAANRARKAAESTPEEHASDKQAALASQAKYREANREALRQKEARRRLMRKLREHGFFDSPENDDNYSEYEYSSEAESSAASDSEEDWESEQKDNPRTSGLHTDTRGSGGYRQNPIWDLLKPRGKNKTSLDDTREVMRGITSPSL</sequence>
<evidence type="ECO:0000256" key="1">
    <source>
        <dbReference type="SAM" id="MobiDB-lite"/>
    </source>
</evidence>
<dbReference type="GeneID" id="59378646"/>
<dbReference type="EMBL" id="JACETU010000006">
    <property type="protein sequence ID" value="KAF7426459.1"/>
    <property type="molecule type" value="Genomic_DNA"/>
</dbReference>
<proteinExistence type="predicted"/>
<protein>
    <submittedName>
        <fullName evidence="2">Uncharacterized protein</fullName>
    </submittedName>
</protein>